<evidence type="ECO:0000256" key="7">
    <source>
        <dbReference type="SAM" id="Phobius"/>
    </source>
</evidence>
<reference evidence="9 10" key="1">
    <citation type="submission" date="2021-01" db="EMBL/GenBank/DDBJ databases">
        <title>Tumebacillus sp. strain ITR2 16S ribosomal RNA gene Genome sequencing and assembly.</title>
        <authorList>
            <person name="Kang M."/>
        </authorList>
    </citation>
    <scope>NUCLEOTIDE SEQUENCE [LARGE SCALE GENOMIC DNA]</scope>
    <source>
        <strain evidence="9 10">ITR2</strain>
    </source>
</reference>
<name>A0ABS1J862_9BACL</name>
<dbReference type="SUPFAM" id="SSF103481">
    <property type="entry name" value="Multidrug resistance efflux transporter EmrE"/>
    <property type="match status" value="2"/>
</dbReference>
<evidence type="ECO:0000256" key="3">
    <source>
        <dbReference type="ARBA" id="ARBA00022475"/>
    </source>
</evidence>
<feature type="transmembrane region" description="Helical" evidence="7">
    <location>
        <begin position="180"/>
        <end position="199"/>
    </location>
</feature>
<evidence type="ECO:0000313" key="10">
    <source>
        <dbReference type="Proteomes" id="UP000602284"/>
    </source>
</evidence>
<feature type="transmembrane region" description="Helical" evidence="7">
    <location>
        <begin position="251"/>
        <end position="270"/>
    </location>
</feature>
<feature type="transmembrane region" description="Helical" evidence="7">
    <location>
        <begin position="125"/>
        <end position="144"/>
    </location>
</feature>
<feature type="domain" description="EamA" evidence="8">
    <location>
        <begin position="154"/>
        <end position="291"/>
    </location>
</feature>
<feature type="transmembrane region" description="Helical" evidence="7">
    <location>
        <begin position="66"/>
        <end position="85"/>
    </location>
</feature>
<keyword evidence="3" id="KW-1003">Cell membrane</keyword>
<comment type="subcellular location">
    <subcellularLocation>
        <location evidence="1">Cell membrane</location>
        <topology evidence="1">Multi-pass membrane protein</topology>
    </subcellularLocation>
</comment>
<evidence type="ECO:0000259" key="8">
    <source>
        <dbReference type="Pfam" id="PF00892"/>
    </source>
</evidence>
<feature type="transmembrane region" description="Helical" evidence="7">
    <location>
        <begin position="276"/>
        <end position="294"/>
    </location>
</feature>
<feature type="transmembrane region" description="Helical" evidence="7">
    <location>
        <begin position="219"/>
        <end position="239"/>
    </location>
</feature>
<keyword evidence="6 7" id="KW-0472">Membrane</keyword>
<feature type="transmembrane region" description="Helical" evidence="7">
    <location>
        <begin position="9"/>
        <end position="29"/>
    </location>
</feature>
<dbReference type="Proteomes" id="UP000602284">
    <property type="component" value="Unassembled WGS sequence"/>
</dbReference>
<protein>
    <submittedName>
        <fullName evidence="9">DMT family transporter</fullName>
    </submittedName>
</protein>
<dbReference type="InterPro" id="IPR000620">
    <property type="entry name" value="EamA_dom"/>
</dbReference>
<accession>A0ABS1J862</accession>
<dbReference type="PANTHER" id="PTHR32322:SF18">
    <property type="entry name" value="S-ADENOSYLMETHIONINE_S-ADENOSYLHOMOCYSTEINE TRANSPORTER"/>
    <property type="match status" value="1"/>
</dbReference>
<comment type="caution">
    <text evidence="9">The sequence shown here is derived from an EMBL/GenBank/DDBJ whole genome shotgun (WGS) entry which is preliminary data.</text>
</comment>
<dbReference type="InterPro" id="IPR050638">
    <property type="entry name" value="AA-Vitamin_Transporters"/>
</dbReference>
<dbReference type="InterPro" id="IPR037185">
    <property type="entry name" value="EmrE-like"/>
</dbReference>
<feature type="transmembrane region" description="Helical" evidence="7">
    <location>
        <begin position="156"/>
        <end position="173"/>
    </location>
</feature>
<feature type="transmembrane region" description="Helical" evidence="7">
    <location>
        <begin position="97"/>
        <end position="116"/>
    </location>
</feature>
<dbReference type="RefSeq" id="WP_201633001.1">
    <property type="nucleotide sequence ID" value="NZ_JAEQNB010000002.1"/>
</dbReference>
<comment type="similarity">
    <text evidence="2">Belongs to the EamA transporter family.</text>
</comment>
<keyword evidence="4 7" id="KW-0812">Transmembrane</keyword>
<evidence type="ECO:0000256" key="4">
    <source>
        <dbReference type="ARBA" id="ARBA00022692"/>
    </source>
</evidence>
<feature type="transmembrane region" description="Helical" evidence="7">
    <location>
        <begin position="35"/>
        <end position="54"/>
    </location>
</feature>
<sequence length="307" mass="33247">MKEERNARLLLLFVVVIWGLNVVMVKYLSDFFTPTMLAAWRIGAAALLLSAMVGKQHGFRKISGREWLTITGIAVSGIFLHQITLSAGLKLTTASTGSLILGLNPLVTMVLAYFLFREPLTTRKIGGVLLGLCGVFLVVFGASWEQTSSLQFGKGEWLVVIAMLGYVISGMFIKKATQTLPVMVVTAYSHVVATILLAITATGEQMSSGELFTLPTDWFVWAVLLFSAFVATGLGSIWWNSGIRIIGAGRTAMYINGMPMLSLIFSVIFLGESITWIHIVGFSAVFLAIMLGTAKPKSETPPLSQSA</sequence>
<keyword evidence="10" id="KW-1185">Reference proteome</keyword>
<evidence type="ECO:0000256" key="5">
    <source>
        <dbReference type="ARBA" id="ARBA00022989"/>
    </source>
</evidence>
<dbReference type="PANTHER" id="PTHR32322">
    <property type="entry name" value="INNER MEMBRANE TRANSPORTER"/>
    <property type="match status" value="1"/>
</dbReference>
<gene>
    <name evidence="9" type="ORF">JJB07_07365</name>
</gene>
<evidence type="ECO:0000256" key="1">
    <source>
        <dbReference type="ARBA" id="ARBA00004651"/>
    </source>
</evidence>
<evidence type="ECO:0000256" key="2">
    <source>
        <dbReference type="ARBA" id="ARBA00007362"/>
    </source>
</evidence>
<proteinExistence type="inferred from homology"/>
<organism evidence="9 10">
    <name type="scientific">Tumebacillus amylolyticus</name>
    <dbReference type="NCBI Taxonomy" id="2801339"/>
    <lineage>
        <taxon>Bacteria</taxon>
        <taxon>Bacillati</taxon>
        <taxon>Bacillota</taxon>
        <taxon>Bacilli</taxon>
        <taxon>Bacillales</taxon>
        <taxon>Alicyclobacillaceae</taxon>
        <taxon>Tumebacillus</taxon>
    </lineage>
</organism>
<feature type="domain" description="EamA" evidence="8">
    <location>
        <begin position="9"/>
        <end position="139"/>
    </location>
</feature>
<evidence type="ECO:0000313" key="9">
    <source>
        <dbReference type="EMBL" id="MBL0386463.1"/>
    </source>
</evidence>
<dbReference type="EMBL" id="JAEQNB010000002">
    <property type="protein sequence ID" value="MBL0386463.1"/>
    <property type="molecule type" value="Genomic_DNA"/>
</dbReference>
<evidence type="ECO:0000256" key="6">
    <source>
        <dbReference type="ARBA" id="ARBA00023136"/>
    </source>
</evidence>
<dbReference type="Pfam" id="PF00892">
    <property type="entry name" value="EamA"/>
    <property type="match status" value="2"/>
</dbReference>
<keyword evidence="5 7" id="KW-1133">Transmembrane helix</keyword>